<keyword evidence="2" id="KW-1185">Reference proteome</keyword>
<sequence>MACLLPAVPVSQTQNITADNLNTEYVKSVDFDKERRKPEVPPLEMDRRTFALTSVTDFEWVVLVDGKTNVAKKVDSSAIANLLFTLRSFRVPENAMRRRRRLSTNTARTPNAQRRSSITPIASAFSAPPAGQRKVSVPPDSPRYPRRTSLAEIMVSRAIELEAYYRSSETTELGLQPVNCWFADEIAELPKLGSIVRPATYGPPRPDSSKIQIKVSVSCPVSVTSGYQTLFNGVLHNGVLHNGVLHNGVLHNGVLHNGVLHNGVLHNGVLHNGVLHNGVLHNGVLHNGVLVWMVSRVIGGECEAVGFERVAVVVGRDNKCRGCECVYAFRGGTKFDECAYSGRGRRGES</sequence>
<name>A0A023B7I8_GRENI</name>
<organism evidence="1 2">
    <name type="scientific">Gregarina niphandrodes</name>
    <name type="common">Septate eugregarine</name>
    <dbReference type="NCBI Taxonomy" id="110365"/>
    <lineage>
        <taxon>Eukaryota</taxon>
        <taxon>Sar</taxon>
        <taxon>Alveolata</taxon>
        <taxon>Apicomplexa</taxon>
        <taxon>Conoidasida</taxon>
        <taxon>Gregarinasina</taxon>
        <taxon>Eugregarinorida</taxon>
        <taxon>Gregarinidae</taxon>
        <taxon>Gregarina</taxon>
    </lineage>
</organism>
<comment type="caution">
    <text evidence="1">The sequence shown here is derived from an EMBL/GenBank/DDBJ whole genome shotgun (WGS) entry which is preliminary data.</text>
</comment>
<accession>A0A023B7I8</accession>
<protein>
    <submittedName>
        <fullName evidence="1">Uncharacterized protein</fullName>
    </submittedName>
</protein>
<gene>
    <name evidence="1" type="ORF">GNI_068780</name>
</gene>
<reference evidence="1" key="1">
    <citation type="submission" date="2013-12" db="EMBL/GenBank/DDBJ databases">
        <authorList>
            <person name="Omoto C.K."/>
            <person name="Sibley D."/>
            <person name="Venepally P."/>
            <person name="Hadjithomas M."/>
            <person name="Karamycheva S."/>
            <person name="Brunk B."/>
            <person name="Roos D."/>
            <person name="Caler E."/>
            <person name="Lorenzi H."/>
        </authorList>
    </citation>
    <scope>NUCLEOTIDE SEQUENCE</scope>
</reference>
<evidence type="ECO:0000313" key="1">
    <source>
        <dbReference type="EMBL" id="EZG67402.1"/>
    </source>
</evidence>
<dbReference type="GeneID" id="22912521"/>
<dbReference type="OrthoDB" id="7689696at2759"/>
<dbReference type="RefSeq" id="XP_011130236.1">
    <property type="nucleotide sequence ID" value="XM_011131934.1"/>
</dbReference>
<dbReference type="AlphaFoldDB" id="A0A023B7I8"/>
<proteinExistence type="predicted"/>
<dbReference type="VEuPathDB" id="CryptoDB:GNI_068780"/>
<evidence type="ECO:0000313" key="2">
    <source>
        <dbReference type="Proteomes" id="UP000019763"/>
    </source>
</evidence>
<dbReference type="Proteomes" id="UP000019763">
    <property type="component" value="Unassembled WGS sequence"/>
</dbReference>
<dbReference type="EMBL" id="AFNH02000517">
    <property type="protein sequence ID" value="EZG67402.1"/>
    <property type="molecule type" value="Genomic_DNA"/>
</dbReference>